<dbReference type="GeneID" id="30178449"/>
<organism evidence="1 2">
    <name type="scientific">Pichia membranifaciens NRRL Y-2026</name>
    <dbReference type="NCBI Taxonomy" id="763406"/>
    <lineage>
        <taxon>Eukaryota</taxon>
        <taxon>Fungi</taxon>
        <taxon>Dikarya</taxon>
        <taxon>Ascomycota</taxon>
        <taxon>Saccharomycotina</taxon>
        <taxon>Pichiomycetes</taxon>
        <taxon>Pichiales</taxon>
        <taxon>Pichiaceae</taxon>
        <taxon>Pichia</taxon>
    </lineage>
</organism>
<evidence type="ECO:0000313" key="2">
    <source>
        <dbReference type="Proteomes" id="UP000094455"/>
    </source>
</evidence>
<keyword evidence="2" id="KW-1185">Reference proteome</keyword>
<dbReference type="Proteomes" id="UP000094455">
    <property type="component" value="Unassembled WGS sequence"/>
</dbReference>
<accession>A0A1E3NNS6</accession>
<gene>
    <name evidence="1" type="ORF">PICMEDRAFT_178219</name>
</gene>
<protein>
    <submittedName>
        <fullName evidence="1">Uncharacterized protein</fullName>
    </submittedName>
</protein>
<reference evidence="1 2" key="1">
    <citation type="journal article" date="2016" name="Proc. Natl. Acad. Sci. U.S.A.">
        <title>Comparative genomics of biotechnologically important yeasts.</title>
        <authorList>
            <person name="Riley R."/>
            <person name="Haridas S."/>
            <person name="Wolfe K.H."/>
            <person name="Lopes M.R."/>
            <person name="Hittinger C.T."/>
            <person name="Goeker M."/>
            <person name="Salamov A.A."/>
            <person name="Wisecaver J.H."/>
            <person name="Long T.M."/>
            <person name="Calvey C.H."/>
            <person name="Aerts A.L."/>
            <person name="Barry K.W."/>
            <person name="Choi C."/>
            <person name="Clum A."/>
            <person name="Coughlan A.Y."/>
            <person name="Deshpande S."/>
            <person name="Douglass A.P."/>
            <person name="Hanson S.J."/>
            <person name="Klenk H.-P."/>
            <person name="LaButti K.M."/>
            <person name="Lapidus A."/>
            <person name="Lindquist E.A."/>
            <person name="Lipzen A.M."/>
            <person name="Meier-Kolthoff J.P."/>
            <person name="Ohm R.A."/>
            <person name="Otillar R.P."/>
            <person name="Pangilinan J.L."/>
            <person name="Peng Y."/>
            <person name="Rokas A."/>
            <person name="Rosa C.A."/>
            <person name="Scheuner C."/>
            <person name="Sibirny A.A."/>
            <person name="Slot J.C."/>
            <person name="Stielow J.B."/>
            <person name="Sun H."/>
            <person name="Kurtzman C.P."/>
            <person name="Blackwell M."/>
            <person name="Grigoriev I.V."/>
            <person name="Jeffries T.W."/>
        </authorList>
    </citation>
    <scope>NUCLEOTIDE SEQUENCE [LARGE SCALE GENOMIC DNA]</scope>
    <source>
        <strain evidence="1 2">NRRL Y-2026</strain>
    </source>
</reference>
<name>A0A1E3NNS6_9ASCO</name>
<sequence length="139" mass="15736">MSRDVCGVAVAWFWSTTTITTVVTHRVAIERRIKPDMRAFRNTQLRRDILQNCLSITQSSNGNNAAAPAAGMEVSPSCTVNPDLADDSLFNSAFHSAHARPEQPPQRFLVHDSTFYSQAQLDRMKNYMGKLPLQREWIR</sequence>
<dbReference type="AlphaFoldDB" id="A0A1E3NNS6"/>
<evidence type="ECO:0000313" key="1">
    <source>
        <dbReference type="EMBL" id="ODQ47338.1"/>
    </source>
</evidence>
<dbReference type="EMBL" id="KV454002">
    <property type="protein sequence ID" value="ODQ47338.1"/>
    <property type="molecule type" value="Genomic_DNA"/>
</dbReference>
<proteinExistence type="predicted"/>
<dbReference type="RefSeq" id="XP_019018451.1">
    <property type="nucleotide sequence ID" value="XM_019161762.1"/>
</dbReference>
<dbReference type="OrthoDB" id="10554522at2759"/>